<evidence type="ECO:0000313" key="2">
    <source>
        <dbReference type="EMBL" id="ADU61306.1"/>
    </source>
</evidence>
<name>E6VVV4_PSEA9</name>
<gene>
    <name evidence="2" type="ordered locus">Daes_0279</name>
</gene>
<dbReference type="InterPro" id="IPR008407">
    <property type="entry name" value="Brnchd-chn_aa_trnsp_AzlD"/>
</dbReference>
<reference evidence="3" key="1">
    <citation type="submission" date="2010-12" db="EMBL/GenBank/DDBJ databases">
        <title>Complete sequence of Desulfovibrio aespoeensis Aspo-2.</title>
        <authorList>
            <consortium name="US DOE Joint Genome Institute"/>
            <person name="Lucas S."/>
            <person name="Copeland A."/>
            <person name="Lapidus A."/>
            <person name="Cheng J.-F."/>
            <person name="Goodwin L."/>
            <person name="Pitluck S."/>
            <person name="Chertkov O."/>
            <person name="Misra M."/>
            <person name="Detter J.C."/>
            <person name="Han C."/>
            <person name="Tapia R."/>
            <person name="Land M."/>
            <person name="Hauser L."/>
            <person name="Kyrpides N."/>
            <person name="Ivanova N."/>
            <person name="Ovchinnikova G."/>
            <person name="Pedersen K."/>
            <person name="Jagevall S."/>
            <person name="Hazen T."/>
            <person name="Woyke T."/>
        </authorList>
    </citation>
    <scope>NUCLEOTIDE SEQUENCE [LARGE SCALE GENOMIC DNA]</scope>
    <source>
        <strain evidence="3">ATCC 700646 / DSM 10631 / Aspo-2</strain>
    </source>
</reference>
<evidence type="ECO:0000256" key="1">
    <source>
        <dbReference type="SAM" id="Phobius"/>
    </source>
</evidence>
<dbReference type="Proteomes" id="UP000002191">
    <property type="component" value="Chromosome"/>
</dbReference>
<dbReference type="OrthoDB" id="5465181at2"/>
<keyword evidence="1" id="KW-0472">Membrane</keyword>
<dbReference type="HOGENOM" id="CLU_157896_1_0_7"/>
<keyword evidence="1" id="KW-1133">Transmembrane helix</keyword>
<keyword evidence="1" id="KW-0812">Transmembrane</keyword>
<proteinExistence type="predicted"/>
<organism evidence="2 3">
    <name type="scientific">Pseudodesulfovibrio aespoeensis (strain ATCC 700646 / DSM 10631 / Aspo-2)</name>
    <name type="common">Desulfovibrio aespoeensis</name>
    <dbReference type="NCBI Taxonomy" id="643562"/>
    <lineage>
        <taxon>Bacteria</taxon>
        <taxon>Pseudomonadati</taxon>
        <taxon>Thermodesulfobacteriota</taxon>
        <taxon>Desulfovibrionia</taxon>
        <taxon>Desulfovibrionales</taxon>
        <taxon>Desulfovibrionaceae</taxon>
    </lineage>
</organism>
<sequence length="108" mass="11612">MIDMSTYWVVVPILGLGTYLIRLSFILLMERIPLPQAAHRMLRFIPASVLPALVLPAVLFGKTGTTPLADPARTGAALVAMLVAWKTRNTLATIGAGMAALWTLQAVL</sequence>
<dbReference type="eggNOG" id="COG4392">
    <property type="taxonomic scope" value="Bacteria"/>
</dbReference>
<feature type="transmembrane region" description="Helical" evidence="1">
    <location>
        <begin position="41"/>
        <end position="61"/>
    </location>
</feature>
<dbReference type="EMBL" id="CP002431">
    <property type="protein sequence ID" value="ADU61306.1"/>
    <property type="molecule type" value="Genomic_DNA"/>
</dbReference>
<evidence type="ECO:0000313" key="3">
    <source>
        <dbReference type="Proteomes" id="UP000002191"/>
    </source>
</evidence>
<dbReference type="AlphaFoldDB" id="E6VVV4"/>
<feature type="transmembrane region" description="Helical" evidence="1">
    <location>
        <begin position="6"/>
        <end position="29"/>
    </location>
</feature>
<protein>
    <submittedName>
        <fullName evidence="2">Branched-chain amino acid transport</fullName>
    </submittedName>
</protein>
<dbReference type="Pfam" id="PF05437">
    <property type="entry name" value="AzlD"/>
    <property type="match status" value="1"/>
</dbReference>
<dbReference type="STRING" id="643562.Daes_0279"/>
<reference evidence="2 3" key="2">
    <citation type="journal article" date="2014" name="Genome Announc.">
        <title>Complete Genome Sequence of the Subsurface, Mesophilic Sulfate-Reducing Bacterium Desulfovibrio aespoeensis Aspo-2.</title>
        <authorList>
            <person name="Pedersen K."/>
            <person name="Bengtsson A."/>
            <person name="Edlund J."/>
            <person name="Rabe L."/>
            <person name="Hazen T."/>
            <person name="Chakraborty R."/>
            <person name="Goodwin L."/>
            <person name="Shapiro N."/>
        </authorList>
    </citation>
    <scope>NUCLEOTIDE SEQUENCE [LARGE SCALE GENOMIC DNA]</scope>
    <source>
        <strain evidence="3">ATCC 700646 / DSM 10631 / Aspo-2</strain>
    </source>
</reference>
<keyword evidence="3" id="KW-1185">Reference proteome</keyword>
<accession>E6VVV4</accession>
<dbReference type="KEGG" id="das:Daes_0279"/>